<dbReference type="Gene3D" id="3.30.530.20">
    <property type="match status" value="3"/>
</dbReference>
<dbReference type="PANTHER" id="PTHR19308">
    <property type="entry name" value="PHOSPHATIDYLCHOLINE TRANSFER PROTEIN"/>
    <property type="match status" value="1"/>
</dbReference>
<organism evidence="1 2">
    <name type="scientific">Tetraparma gracilis</name>
    <dbReference type="NCBI Taxonomy" id="2962635"/>
    <lineage>
        <taxon>Eukaryota</taxon>
        <taxon>Sar</taxon>
        <taxon>Stramenopiles</taxon>
        <taxon>Ochrophyta</taxon>
        <taxon>Bolidophyceae</taxon>
        <taxon>Parmales</taxon>
        <taxon>Triparmaceae</taxon>
        <taxon>Tetraparma</taxon>
    </lineage>
</organism>
<name>A0ABQ6MJ17_9STRA</name>
<feature type="non-terminal residue" evidence="1">
    <location>
        <position position="803"/>
    </location>
</feature>
<dbReference type="InterPro" id="IPR023393">
    <property type="entry name" value="START-like_dom_sf"/>
</dbReference>
<sequence>MKAPSPFVQTMMKYTDPKSGQRSIALGKGTCTVDALPEDAAAWWFMYTSRERMKKNREDRGLARLAVSQLSTWDQTVAVQKWMPFPLYKREFVLRVMGFTETDTGSVVICIESVPDEVQVDYGTPQRSVRGKVQCVIRFAPLQVQGCGDQCTATLLVYLDGGGYIGGKNARLMIPASVRALDELREVFQRDEELDQVNYSKLAIAFREYRDNDRYLTPAHLEHIKHVEEKIRAHEFDSVDYKNLKSPDPHVAMSMSLVGGSTLGVLKGSVVIDATLEAVAAFEIDKTNRQALRNDSLSALERTQLHLDERADLYQVVYDLNIPTFKHREWVCQQVWRWKDADTLEFFQGSVELPEFPIRDKYVRAALFSISSLTRLPRKDGSSQTSYDILRQIDIHNNIPKWVVNKQGTAQLYQLSTMRIFHDKSLEIDNVRRNRMIKAIRLEVLEGVWTEEEEAILVQNSKFFALFEDDSAAKSKTITARSPLARAKLAWEKGDKNAYGWSVCYVRATTEECLALAFDKMSRGRNRKDELAKRELDVRSPHSKLFYLQKKLKKPIMHRDYLSRLLWKKRRDGSYLMVTSPTTSDLEPRRADFIRGSYMAALKMTKVGDSETRIELVLRYTEDNMPAWILRKAIATNLNYVTGVQEAFEQVRGMDEYDEVDGRALGFRLMNPGGEYNKAPWKGVARMIETHKGLKEMAEIYPWLQVFLEQVVQNGLHRNRAVSAKLECLSEKEVKRIGANLNQALWARKTPEAGLYQWRNQNRSMVELFERYEWTESMMLTVSEEILKTAPWGLWWRVLSGSL</sequence>
<dbReference type="EMBL" id="BRYB01002866">
    <property type="protein sequence ID" value="GMI26777.1"/>
    <property type="molecule type" value="Genomic_DNA"/>
</dbReference>
<keyword evidence="2" id="KW-1185">Reference proteome</keyword>
<accession>A0ABQ6MJ17</accession>
<dbReference type="InterPro" id="IPR051213">
    <property type="entry name" value="START_lipid_transfer"/>
</dbReference>
<evidence type="ECO:0000313" key="2">
    <source>
        <dbReference type="Proteomes" id="UP001165060"/>
    </source>
</evidence>
<reference evidence="1 2" key="1">
    <citation type="journal article" date="2023" name="Commun. Biol.">
        <title>Genome analysis of Parmales, the sister group of diatoms, reveals the evolutionary specialization of diatoms from phago-mixotrophs to photoautotrophs.</title>
        <authorList>
            <person name="Ban H."/>
            <person name="Sato S."/>
            <person name="Yoshikawa S."/>
            <person name="Yamada K."/>
            <person name="Nakamura Y."/>
            <person name="Ichinomiya M."/>
            <person name="Sato N."/>
            <person name="Blanc-Mathieu R."/>
            <person name="Endo H."/>
            <person name="Kuwata A."/>
            <person name="Ogata H."/>
        </authorList>
    </citation>
    <scope>NUCLEOTIDE SEQUENCE [LARGE SCALE GENOMIC DNA]</scope>
</reference>
<dbReference type="PANTHER" id="PTHR19308:SF14">
    <property type="entry name" value="START DOMAIN-CONTAINING PROTEIN"/>
    <property type="match status" value="1"/>
</dbReference>
<evidence type="ECO:0000313" key="1">
    <source>
        <dbReference type="EMBL" id="GMI26777.1"/>
    </source>
</evidence>
<dbReference type="Proteomes" id="UP001165060">
    <property type="component" value="Unassembled WGS sequence"/>
</dbReference>
<dbReference type="SUPFAM" id="SSF55961">
    <property type="entry name" value="Bet v1-like"/>
    <property type="match status" value="2"/>
</dbReference>
<proteinExistence type="predicted"/>
<protein>
    <submittedName>
        <fullName evidence="1">Uncharacterized protein</fullName>
    </submittedName>
</protein>
<comment type="caution">
    <text evidence="1">The sequence shown here is derived from an EMBL/GenBank/DDBJ whole genome shotgun (WGS) entry which is preliminary data.</text>
</comment>
<gene>
    <name evidence="1" type="ORF">TeGR_g4026</name>
</gene>